<keyword evidence="11" id="KW-0482">Metalloprotease</keyword>
<comment type="similarity">
    <text evidence="3">Belongs to the Spartan family.</text>
</comment>
<evidence type="ECO:0000256" key="6">
    <source>
        <dbReference type="ARBA" id="ARBA00022723"/>
    </source>
</evidence>
<organism evidence="18 20">
    <name type="scientific">Dracunculus medinensis</name>
    <name type="common">Guinea worm</name>
    <dbReference type="NCBI Taxonomy" id="318479"/>
    <lineage>
        <taxon>Eukaryota</taxon>
        <taxon>Metazoa</taxon>
        <taxon>Ecdysozoa</taxon>
        <taxon>Nematoda</taxon>
        <taxon>Chromadorea</taxon>
        <taxon>Rhabditida</taxon>
        <taxon>Spirurina</taxon>
        <taxon>Dracunculoidea</taxon>
        <taxon>Dracunculidae</taxon>
        <taxon>Dracunculus</taxon>
    </lineage>
</organism>
<dbReference type="AlphaFoldDB" id="A0A0N4U8T7"/>
<keyword evidence="19" id="KW-1185">Reference proteome</keyword>
<accession>A0A0N4U8T7</accession>
<dbReference type="WBParaSite" id="DME_0000347401-mRNA-1">
    <property type="protein sequence ID" value="DME_0000347401-mRNA-1"/>
    <property type="gene ID" value="DME_0000347401"/>
</dbReference>
<dbReference type="GO" id="GO:0031593">
    <property type="term" value="F:polyubiquitin modification-dependent protein binding"/>
    <property type="evidence" value="ECO:0007669"/>
    <property type="project" value="TreeGrafter"/>
</dbReference>
<evidence type="ECO:0000256" key="1">
    <source>
        <dbReference type="ARBA" id="ARBA00004123"/>
    </source>
</evidence>
<dbReference type="InterPro" id="IPR006642">
    <property type="entry name" value="Rad18_UBZ4"/>
</dbReference>
<dbReference type="Proteomes" id="UP000274756">
    <property type="component" value="Unassembled WGS sequence"/>
</dbReference>
<gene>
    <name evidence="17" type="ORF">DME_LOCUS340</name>
</gene>
<evidence type="ECO:0000313" key="17">
    <source>
        <dbReference type="EMBL" id="VDN50367.1"/>
    </source>
</evidence>
<evidence type="ECO:0000313" key="18">
    <source>
        <dbReference type="Proteomes" id="UP000038040"/>
    </source>
</evidence>
<keyword evidence="8" id="KW-0863">Zinc-finger</keyword>
<evidence type="ECO:0000256" key="11">
    <source>
        <dbReference type="ARBA" id="ARBA00023049"/>
    </source>
</evidence>
<dbReference type="STRING" id="318479.A0A0N4U8T7"/>
<dbReference type="OrthoDB" id="5236983at2759"/>
<evidence type="ECO:0000256" key="5">
    <source>
        <dbReference type="ARBA" id="ARBA00022670"/>
    </source>
</evidence>
<evidence type="ECO:0000256" key="4">
    <source>
        <dbReference type="ARBA" id="ARBA00022454"/>
    </source>
</evidence>
<feature type="domain" description="UBZ4-type" evidence="16">
    <location>
        <begin position="339"/>
        <end position="362"/>
    </location>
</feature>
<evidence type="ECO:0000259" key="16">
    <source>
        <dbReference type="SMART" id="SM00734"/>
    </source>
</evidence>
<dbReference type="Gene3D" id="3.30.160.60">
    <property type="entry name" value="Classic Zinc Finger"/>
    <property type="match status" value="1"/>
</dbReference>
<dbReference type="InterPro" id="IPR044245">
    <property type="entry name" value="Spartan"/>
</dbReference>
<protein>
    <recommendedName>
        <fullName evidence="14">Protein with SprT-like domain at the N terminus</fullName>
    </recommendedName>
</protein>
<dbReference type="GO" id="GO:0006508">
    <property type="term" value="P:proteolysis"/>
    <property type="evidence" value="ECO:0007669"/>
    <property type="project" value="UniProtKB-KW"/>
</dbReference>
<reference evidence="17 19" key="2">
    <citation type="submission" date="2018-11" db="EMBL/GenBank/DDBJ databases">
        <authorList>
            <consortium name="Pathogen Informatics"/>
        </authorList>
    </citation>
    <scope>NUCLEOTIDE SEQUENCE [LARGE SCALE GENOMIC DNA]</scope>
</reference>
<dbReference type="EMBL" id="UYYG01000002">
    <property type="protein sequence ID" value="VDN50367.1"/>
    <property type="molecule type" value="Genomic_DNA"/>
</dbReference>
<keyword evidence="6" id="KW-0479">Metal-binding</keyword>
<dbReference type="GO" id="GO:0006281">
    <property type="term" value="P:DNA repair"/>
    <property type="evidence" value="ECO:0007669"/>
    <property type="project" value="UniProtKB-KW"/>
</dbReference>
<dbReference type="Pfam" id="PF22934">
    <property type="entry name" value="SPRTN_ZBD"/>
    <property type="match status" value="1"/>
</dbReference>
<name>A0A0N4U8T7_DRAME</name>
<keyword evidence="9" id="KW-0378">Hydrolase</keyword>
<evidence type="ECO:0000259" key="15">
    <source>
        <dbReference type="SMART" id="SM00731"/>
    </source>
</evidence>
<evidence type="ECO:0000256" key="2">
    <source>
        <dbReference type="ARBA" id="ARBA00004286"/>
    </source>
</evidence>
<evidence type="ECO:0000256" key="8">
    <source>
        <dbReference type="ARBA" id="ARBA00022771"/>
    </source>
</evidence>
<dbReference type="SMART" id="SM00731">
    <property type="entry name" value="SprT"/>
    <property type="match status" value="1"/>
</dbReference>
<evidence type="ECO:0000256" key="14">
    <source>
        <dbReference type="ARBA" id="ARBA00030396"/>
    </source>
</evidence>
<dbReference type="GO" id="GO:0004222">
    <property type="term" value="F:metalloendopeptidase activity"/>
    <property type="evidence" value="ECO:0007669"/>
    <property type="project" value="InterPro"/>
</dbReference>
<dbReference type="PANTHER" id="PTHR21220:SF0">
    <property type="entry name" value="DNA-DEPENDENT METALLOPROTEASE SPRTN"/>
    <property type="match status" value="1"/>
</dbReference>
<dbReference type="InterPro" id="IPR055220">
    <property type="entry name" value="SPRTN_ZBD"/>
</dbReference>
<dbReference type="GO" id="GO:0005634">
    <property type="term" value="C:nucleus"/>
    <property type="evidence" value="ECO:0007669"/>
    <property type="project" value="UniProtKB-SubCell"/>
</dbReference>
<dbReference type="GO" id="GO:0003697">
    <property type="term" value="F:single-stranded DNA binding"/>
    <property type="evidence" value="ECO:0007669"/>
    <property type="project" value="InterPro"/>
</dbReference>
<evidence type="ECO:0000256" key="13">
    <source>
        <dbReference type="ARBA" id="ARBA00023242"/>
    </source>
</evidence>
<dbReference type="Proteomes" id="UP000038040">
    <property type="component" value="Unplaced"/>
</dbReference>
<evidence type="ECO:0000256" key="7">
    <source>
        <dbReference type="ARBA" id="ARBA00022763"/>
    </source>
</evidence>
<keyword evidence="7" id="KW-0227">DNA damage</keyword>
<reference evidence="20" key="1">
    <citation type="submission" date="2017-02" db="UniProtKB">
        <authorList>
            <consortium name="WormBaseParasite"/>
        </authorList>
    </citation>
    <scope>IDENTIFICATION</scope>
</reference>
<dbReference type="GO" id="GO:0005694">
    <property type="term" value="C:chromosome"/>
    <property type="evidence" value="ECO:0007669"/>
    <property type="project" value="UniProtKB-SubCell"/>
</dbReference>
<evidence type="ECO:0000313" key="20">
    <source>
        <dbReference type="WBParaSite" id="DME_0000347401-mRNA-1"/>
    </source>
</evidence>
<evidence type="ECO:0000256" key="3">
    <source>
        <dbReference type="ARBA" id="ARBA00010724"/>
    </source>
</evidence>
<evidence type="ECO:0000256" key="10">
    <source>
        <dbReference type="ARBA" id="ARBA00022833"/>
    </source>
</evidence>
<dbReference type="PANTHER" id="PTHR21220">
    <property type="entry name" value="DNA-DEPENDENT METALLOPROTEASE SPRTN"/>
    <property type="match status" value="1"/>
</dbReference>
<evidence type="ECO:0000313" key="19">
    <source>
        <dbReference type="Proteomes" id="UP000274756"/>
    </source>
</evidence>
<keyword evidence="13" id="KW-0539">Nucleus</keyword>
<dbReference type="SMART" id="SM00734">
    <property type="entry name" value="ZnF_Rad18"/>
    <property type="match status" value="1"/>
</dbReference>
<dbReference type="Pfam" id="PF10263">
    <property type="entry name" value="SprT-like"/>
    <property type="match status" value="1"/>
</dbReference>
<evidence type="ECO:0000256" key="12">
    <source>
        <dbReference type="ARBA" id="ARBA00023204"/>
    </source>
</evidence>
<feature type="domain" description="SprT-like" evidence="15">
    <location>
        <begin position="31"/>
        <end position="200"/>
    </location>
</feature>
<keyword evidence="5" id="KW-0645">Protease</keyword>
<keyword evidence="10" id="KW-0862">Zinc</keyword>
<keyword evidence="4" id="KW-0158">Chromosome</keyword>
<evidence type="ECO:0000256" key="9">
    <source>
        <dbReference type="ARBA" id="ARBA00022801"/>
    </source>
</evidence>
<proteinExistence type="inferred from homology"/>
<comment type="subcellular location">
    <subcellularLocation>
        <location evidence="2">Chromosome</location>
    </subcellularLocation>
    <subcellularLocation>
        <location evidence="1">Nucleus</location>
    </subcellularLocation>
</comment>
<keyword evidence="12" id="KW-0234">DNA repair</keyword>
<dbReference type="InterPro" id="IPR006640">
    <property type="entry name" value="SprT-like_domain"/>
</dbReference>
<dbReference type="GO" id="GO:0008270">
    <property type="term" value="F:zinc ion binding"/>
    <property type="evidence" value="ECO:0007669"/>
    <property type="project" value="UniProtKB-KW"/>
</dbReference>
<sequence length="364" mass="41232">MGSDCLQGKVEFIGGMSGIVDESLELSDPTPDIHQLFVKFNAMFFEGELGGCEVKWSPRMTLCAGVCSYEGRGGLCSIRLSEPLLILRPRKDLIETLLHEMIHAYLFVTERNRDRDSHGPGFQYHMRRINAIAKTNITIYHRFYDEVNSYKQHWWRCDGICRSQPPYFGMVKRSMNRAPGPNDFWWKNHLRRCGGRFIKCKEPANFGKKLFGSRNKNNNTSSLGVSGRTPFIQRVITSYFTGEGHSLGFCDEINNKINDVLNPLSIVRQMYHERWLQQPEVATNRSSQICAGSSGSTTSNFILSANCTDSHEKPVEKDSLNFDTSSSDITALEVIQRFNVNCPVCTISVPVNLINSHLDTCLIP</sequence>